<comment type="similarity">
    <text evidence="1 4">Belongs to the tRNA pseudouridine synthase TruA family.</text>
</comment>
<keyword evidence="2 4" id="KW-0819">tRNA processing</keyword>
<feature type="region of interest" description="Disordered" evidence="5">
    <location>
        <begin position="109"/>
        <end position="130"/>
    </location>
</feature>
<feature type="region of interest" description="Disordered" evidence="5">
    <location>
        <begin position="206"/>
        <end position="238"/>
    </location>
</feature>
<protein>
    <recommendedName>
        <fullName evidence="4">tRNA pseudouridine synthase</fullName>
        <ecNumber evidence="4">5.4.99.12</ecNumber>
    </recommendedName>
</protein>
<organism evidence="7 8">
    <name type="scientific">Cylindrotheca closterium</name>
    <dbReference type="NCBI Taxonomy" id="2856"/>
    <lineage>
        <taxon>Eukaryota</taxon>
        <taxon>Sar</taxon>
        <taxon>Stramenopiles</taxon>
        <taxon>Ochrophyta</taxon>
        <taxon>Bacillariophyta</taxon>
        <taxon>Bacillariophyceae</taxon>
        <taxon>Bacillariophycidae</taxon>
        <taxon>Bacillariales</taxon>
        <taxon>Bacillariaceae</taxon>
        <taxon>Cylindrotheca</taxon>
    </lineage>
</organism>
<evidence type="ECO:0000256" key="2">
    <source>
        <dbReference type="ARBA" id="ARBA00022694"/>
    </source>
</evidence>
<dbReference type="InterPro" id="IPR020094">
    <property type="entry name" value="TruA/RsuA/RluB/E/F_N"/>
</dbReference>
<reference evidence="7" key="1">
    <citation type="submission" date="2023-08" db="EMBL/GenBank/DDBJ databases">
        <authorList>
            <person name="Audoor S."/>
            <person name="Bilcke G."/>
        </authorList>
    </citation>
    <scope>NUCLEOTIDE SEQUENCE</scope>
</reference>
<name>A0AAD2CQJ7_9STRA</name>
<feature type="domain" description="Pseudouridine synthase I TruA alpha/beta" evidence="6">
    <location>
        <begin position="328"/>
        <end position="458"/>
    </location>
</feature>
<dbReference type="PANTHER" id="PTHR11142">
    <property type="entry name" value="PSEUDOURIDYLATE SYNTHASE"/>
    <property type="match status" value="1"/>
</dbReference>
<evidence type="ECO:0000256" key="3">
    <source>
        <dbReference type="ARBA" id="ARBA00023235"/>
    </source>
</evidence>
<proteinExistence type="inferred from homology"/>
<dbReference type="SUPFAM" id="SSF55120">
    <property type="entry name" value="Pseudouridine synthase"/>
    <property type="match status" value="1"/>
</dbReference>
<feature type="compositionally biased region" description="Polar residues" evidence="5">
    <location>
        <begin position="206"/>
        <end position="219"/>
    </location>
</feature>
<comment type="caution">
    <text evidence="7">The sequence shown here is derived from an EMBL/GenBank/DDBJ whole genome shotgun (WGS) entry which is preliminary data.</text>
</comment>
<dbReference type="Gene3D" id="3.30.70.660">
    <property type="entry name" value="Pseudouridine synthase I, catalytic domain, C-terminal subdomain"/>
    <property type="match status" value="1"/>
</dbReference>
<keyword evidence="3 4" id="KW-0413">Isomerase</keyword>
<dbReference type="InterPro" id="IPR001406">
    <property type="entry name" value="PsdUridine_synth_TruA"/>
</dbReference>
<dbReference type="Gene3D" id="3.30.70.580">
    <property type="entry name" value="Pseudouridine synthase I, catalytic domain, N-terminal subdomain"/>
    <property type="match status" value="1"/>
</dbReference>
<dbReference type="AlphaFoldDB" id="A0AAD2CQJ7"/>
<accession>A0AAD2CQJ7</accession>
<dbReference type="InterPro" id="IPR020095">
    <property type="entry name" value="PsdUridine_synth_TruA_C"/>
</dbReference>
<keyword evidence="8" id="KW-1185">Reference proteome</keyword>
<dbReference type="EMBL" id="CAKOGP040001112">
    <property type="protein sequence ID" value="CAJ1942870.1"/>
    <property type="molecule type" value="Genomic_DNA"/>
</dbReference>
<evidence type="ECO:0000256" key="1">
    <source>
        <dbReference type="ARBA" id="ARBA00009375"/>
    </source>
</evidence>
<dbReference type="GO" id="GO:0003723">
    <property type="term" value="F:RNA binding"/>
    <property type="evidence" value="ECO:0007669"/>
    <property type="project" value="InterPro"/>
</dbReference>
<comment type="catalytic activity">
    <reaction evidence="4">
        <text>uridine(38/39/40) in tRNA = pseudouridine(38/39/40) in tRNA</text>
        <dbReference type="Rhea" id="RHEA:22376"/>
        <dbReference type="Rhea" id="RHEA-COMP:10085"/>
        <dbReference type="Rhea" id="RHEA-COMP:10087"/>
        <dbReference type="ChEBI" id="CHEBI:65314"/>
        <dbReference type="ChEBI" id="CHEBI:65315"/>
        <dbReference type="EC" id="5.4.99.12"/>
    </reaction>
</comment>
<dbReference type="GO" id="GO:0031119">
    <property type="term" value="P:tRNA pseudouridine synthesis"/>
    <property type="evidence" value="ECO:0007669"/>
    <property type="project" value="TreeGrafter"/>
</dbReference>
<dbReference type="Pfam" id="PF01416">
    <property type="entry name" value="PseudoU_synth_1"/>
    <property type="match status" value="1"/>
</dbReference>
<dbReference type="InterPro" id="IPR020097">
    <property type="entry name" value="PsdUridine_synth_TruA_a/b_dom"/>
</dbReference>
<evidence type="ECO:0000313" key="8">
    <source>
        <dbReference type="Proteomes" id="UP001295423"/>
    </source>
</evidence>
<evidence type="ECO:0000256" key="4">
    <source>
        <dbReference type="RuleBase" id="RU003792"/>
    </source>
</evidence>
<gene>
    <name evidence="7" type="ORF">CYCCA115_LOCUS8162</name>
</gene>
<evidence type="ECO:0000259" key="6">
    <source>
        <dbReference type="Pfam" id="PF01416"/>
    </source>
</evidence>
<dbReference type="EC" id="5.4.99.12" evidence="4"/>
<evidence type="ECO:0000256" key="5">
    <source>
        <dbReference type="SAM" id="MobiDB-lite"/>
    </source>
</evidence>
<dbReference type="GO" id="GO:0160147">
    <property type="term" value="F:tRNA pseudouridine(38-40) synthase activity"/>
    <property type="evidence" value="ECO:0007669"/>
    <property type="project" value="UniProtKB-EC"/>
</dbReference>
<dbReference type="PANTHER" id="PTHR11142:SF0">
    <property type="entry name" value="TRNA PSEUDOURIDINE SYNTHASE-LIKE 1"/>
    <property type="match status" value="1"/>
</dbReference>
<evidence type="ECO:0000313" key="7">
    <source>
        <dbReference type="EMBL" id="CAJ1942870.1"/>
    </source>
</evidence>
<dbReference type="HAMAP" id="MF_00171">
    <property type="entry name" value="TruA"/>
    <property type="match status" value="1"/>
</dbReference>
<dbReference type="InterPro" id="IPR020103">
    <property type="entry name" value="PsdUridine_synth_cat_dom_sf"/>
</dbReference>
<sequence>MWLISLSKPTVAFLPTRIFPPACHAHGCQDNFRQHDSFFKSDSSRQKSRLYGKTSGSDTCDALDSATAEKVVATRGKDKTDDTQDVLTNAVIRVSFDGRMFTGWSGANDNSYDNDMRQDSLPLNDPSPKIKRKRRRRLVDREGEAKGYVRSVEGVIRANLAQIYGNVDPRRVIVEGCSRTDKGVHATGMMAHIYCLTEEAFNALQESSGSENPDRSMSTIKGKRIPHPTSPTDQSYFEPIPKDANLSRMAFALNRMRPQDVQISGIAPAPFLAPTYQYPFHASLSSVSKTYEYRVSIGDFQDPTLRRSAWFLKDIREWKMETIRKGCEMLRGTHDFSAFQGSARGAGDRKKQKEEKFPTCTLFHVDFVPQEPSIDKIYFPGLQVEMFRFVITGDRFLYKMSRMIVGALVALGSNRLDLDTFERAIESGNWDIPETPGKRVQFQCAPPHGLVLESVQYDDIDFDWQPLRY</sequence>
<dbReference type="Proteomes" id="UP001295423">
    <property type="component" value="Unassembled WGS sequence"/>
</dbReference>